<organism evidence="2 3">
    <name type="scientific">Blepharisma stoltei</name>
    <dbReference type="NCBI Taxonomy" id="1481888"/>
    <lineage>
        <taxon>Eukaryota</taxon>
        <taxon>Sar</taxon>
        <taxon>Alveolata</taxon>
        <taxon>Ciliophora</taxon>
        <taxon>Postciliodesmatophora</taxon>
        <taxon>Heterotrichea</taxon>
        <taxon>Heterotrichida</taxon>
        <taxon>Blepharismidae</taxon>
        <taxon>Blepharisma</taxon>
    </lineage>
</organism>
<protein>
    <submittedName>
        <fullName evidence="2">Uncharacterized protein</fullName>
    </submittedName>
</protein>
<proteinExistence type="predicted"/>
<keyword evidence="1" id="KW-0472">Membrane</keyword>
<dbReference type="SUPFAM" id="SSF57184">
    <property type="entry name" value="Growth factor receptor domain"/>
    <property type="match status" value="3"/>
</dbReference>
<sequence length="2065" mass="222297">MILLLLLFHYSFSSTITTFTVSPSSYIVRDSTIYQISFKPGSTMPSGGKIFLTLPSQLSTTSSTCAATSGFNGSPSCSISSNIITISNGFSTAVTSSKFIMFTVSSVTNPQFAVSLSNFQLTTQDSSGNTVDSVSTLSSPITYNPKVLSSVTITPKSTVNGASTTWTIATTLDYTLISGGFISLTFPNWNANLNPPSDQVKSFLSSTVTCTGILNMETNPQCSFASNILTLTVSQDAVGSIQFTINPVKNPPNTKPVSGFYLSVGQSGGLIEDSTSLTISVSTSTPGDLTSATVKFYDGNSKVNSQSIYSFDFLKTNPVPSGSNIIVTFPSEISINGFIQTIYGVFGFDSIYPNFSLSGQILTITSPISQYQTEDKVINFQVTSCKNPPSNKPTASIQILIQTSDGYSIDQITTGLSITAVAGTAKISSVVPTNTQINAVTTYAFTFNSNEAILSGCGILITAPSGISIENRDTGSCTSITSGLSSSALCSVTNNKNIYITNGFPSDFGTGNVSFSLNKITNPSTISTTGTFTLQVYIDSNFQYLISQISQISITATAGTLSSVNISPSSSTTGDIATYTFTIATSNTIPTGGILLVYLPSDISISDTTSACSFISGFESTAKCTLTSTSITITNCFAISSFSPGTLKFSLGSIQNPVSTKPTASFNIRTQTSNNLDIDYLDSGVTLTMSTAHQLSSASVSSSSLVVGGVSDYTFNITPYNPFPNNGIVVITPPSDITITQVSCAVAGSLTSSVSCSSLGTAVKLTLTFSASQVTSEFSFVLKSITNPLSTKMTSSFQISTRQNTYFIDQLTTGLTVQMTSTGAISQLSLSLGNSGINQQTPYTFTFTTSNTVKAGGYLAIQLPSQISSVASPVCSLSSGSSVSCSYLSGIVTVNMFTTDTAPGQFVLTVNSLINSASALTTDKFKLTTKTSDGFLIDSDTSLTATITCTSPCATCQNTPSTCLSCISTSSTPYFWNGVCNSACPDGQIDVSNNKICSNCDSNCKTCQYQATQCTSCVQNSKYPYLYNSKCIESCPSNTLITSDYKCVLCDQTCYTCSTTSTYCTSCIDPRYLYQNQCISSCPVDITVTIGNECVSCNTNCATCSGTANTCTSCATNKILFQGACYSSCPADISVPSESSCSACSTNCKTCSGTVGHCTSCDSSKYLYQNSCVAICPDHYFISGTSCLQCSDECLKCTGSSNYCTSCQEGLFSYVGRCVSTCPSGVSIQVGNECIKCLDSCLTCSVSYDKCTSCPTNSFLYKSECLSTCPINTFENSGICTDCDVSCNQCESSPTNCMSCASSYYKYESGCISTCPDKYVGISGVCYECDSSCATCSNTRINCTSCTGDYSLFNYVCMLTCPAGYISVSNVCTKENSSNCADLCTEELLDNDVCDKVCNVTACDYDNQKCLGPNSTDIDDYNNKPTNYSTSLYVSGDPFSISTVGGILTASTGASSIFAASAFLPSTLGVLGLLESTSWLSLIGVVNNEESTKGRALLIIDDRDVGVVFGFLISIIIIHYAMNIFFFITYMQSIRKRDIMHINWTKKHPWATILACFFSIILSFKFMRILISNFCSISGCNAKFERISRFINPMIFLTYLHIVIVTLPIIGIEIYLLTLFSTGCLTFIVAMDSLIITIFVLILSIFDIFYMKKRANNESDDKLKSRAVNLPTTIGDNTIDKNLDLDATDRTATIQDYFDNLKDTSPTKRELLTSGSNDLVFDINALPAINRTSISMSVDIEMLEEHNSNIEKNIEIRSENDDKSLEIPIKIIAKNPLESKIPNRINLKDLSLQSENDISFQMIDPLEIYENDLDLDYAIVNEFDEEAIDVKHKPTNEMIIIKKSFIGGQIVDENRNPIDPQPVIDFNDYELQKVDLLDLRFATFVNKYNGSFIKVKRNFDGAALMDPFENKHKIESVEKIILSKTSTWNSKRQLGILDEENNGVLSCESSEKVILSKETSKNSTNEQNIIKKSKNIAGFENAEEHKLIENKGAIVHENAELVKKEPSKNRLTKIAKRAPDPKKFQFGYVPSTESLSAYPEDSSSINMVIFDSSWAPQSTTSKKNP</sequence>
<dbReference type="PANTHER" id="PTHR15332">
    <property type="entry name" value="PROPROTEIN CONVERTASE SUBTILISIN_KEXIN TYPE 5-LIKE"/>
    <property type="match status" value="1"/>
</dbReference>
<evidence type="ECO:0000313" key="2">
    <source>
        <dbReference type="EMBL" id="CAG9327887.1"/>
    </source>
</evidence>
<evidence type="ECO:0000256" key="1">
    <source>
        <dbReference type="SAM" id="Phobius"/>
    </source>
</evidence>
<dbReference type="Proteomes" id="UP001162131">
    <property type="component" value="Unassembled WGS sequence"/>
</dbReference>
<dbReference type="PANTHER" id="PTHR15332:SF175">
    <property type="entry name" value="PROPROTEIN CONVERTASE SUBTILISIN_KEXIN TYPE 5-LIKE"/>
    <property type="match status" value="1"/>
</dbReference>
<dbReference type="CDD" id="cd00064">
    <property type="entry name" value="FU"/>
    <property type="match status" value="8"/>
</dbReference>
<accession>A0AAU9K400</accession>
<dbReference type="Gene3D" id="2.10.220.10">
    <property type="entry name" value="Hormone Receptor, Insulin-like Growth Factor Receptor 1, Chain A, domain 2"/>
    <property type="match status" value="7"/>
</dbReference>
<name>A0AAU9K400_9CILI</name>
<dbReference type="SMART" id="SM00261">
    <property type="entry name" value="FU"/>
    <property type="match status" value="9"/>
</dbReference>
<evidence type="ECO:0000313" key="3">
    <source>
        <dbReference type="Proteomes" id="UP001162131"/>
    </source>
</evidence>
<keyword evidence="1" id="KW-0812">Transmembrane</keyword>
<feature type="transmembrane region" description="Helical" evidence="1">
    <location>
        <begin position="1550"/>
        <end position="1570"/>
    </location>
</feature>
<keyword evidence="1" id="KW-1133">Transmembrane helix</keyword>
<gene>
    <name evidence="2" type="ORF">BSTOLATCC_MIC44509</name>
</gene>
<comment type="caution">
    <text evidence="2">The sequence shown here is derived from an EMBL/GenBank/DDBJ whole genome shotgun (WGS) entry which is preliminary data.</text>
</comment>
<dbReference type="InterPro" id="IPR006212">
    <property type="entry name" value="Furin_repeat"/>
</dbReference>
<feature type="transmembrane region" description="Helical" evidence="1">
    <location>
        <begin position="1507"/>
        <end position="1530"/>
    </location>
</feature>
<reference evidence="2" key="1">
    <citation type="submission" date="2021-09" db="EMBL/GenBank/DDBJ databases">
        <authorList>
            <consortium name="AG Swart"/>
            <person name="Singh M."/>
            <person name="Singh A."/>
            <person name="Seah K."/>
            <person name="Emmerich C."/>
        </authorList>
    </citation>
    <scope>NUCLEOTIDE SEQUENCE</scope>
    <source>
        <strain evidence="2">ATCC30299</strain>
    </source>
</reference>
<feature type="transmembrane region" description="Helical" evidence="1">
    <location>
        <begin position="1590"/>
        <end position="1610"/>
    </location>
</feature>
<dbReference type="EMBL" id="CAJZBQ010000044">
    <property type="protein sequence ID" value="CAG9327887.1"/>
    <property type="molecule type" value="Genomic_DNA"/>
</dbReference>
<feature type="transmembrane region" description="Helical" evidence="1">
    <location>
        <begin position="1616"/>
        <end position="1646"/>
    </location>
</feature>
<keyword evidence="3" id="KW-1185">Reference proteome</keyword>
<dbReference type="InterPro" id="IPR009030">
    <property type="entry name" value="Growth_fac_rcpt_cys_sf"/>
</dbReference>